<dbReference type="GO" id="GO:0016020">
    <property type="term" value="C:membrane"/>
    <property type="evidence" value="ECO:0007669"/>
    <property type="project" value="GOC"/>
</dbReference>
<evidence type="ECO:0000313" key="3">
    <source>
        <dbReference type="EMBL" id="RIJ27995.1"/>
    </source>
</evidence>
<dbReference type="RefSeq" id="WP_119376531.1">
    <property type="nucleotide sequence ID" value="NZ_QWFX01000013.1"/>
</dbReference>
<dbReference type="OrthoDB" id="9792534at2"/>
<dbReference type="PANTHER" id="PTHR12879">
    <property type="entry name" value="SPHINGOLIPID DELTA 4 DESATURASE/C-4 HYDROXYLASE PROTEIN DES2"/>
    <property type="match status" value="1"/>
</dbReference>
<accession>A0A399RDK4</accession>
<organism evidence="3 4">
    <name type="scientific">Henriciella mobilis</name>
    <dbReference type="NCBI Taxonomy" id="2305467"/>
    <lineage>
        <taxon>Bacteria</taxon>
        <taxon>Pseudomonadati</taxon>
        <taxon>Pseudomonadota</taxon>
        <taxon>Alphaproteobacteria</taxon>
        <taxon>Hyphomonadales</taxon>
        <taxon>Hyphomonadaceae</taxon>
        <taxon>Henriciella</taxon>
    </lineage>
</organism>
<dbReference type="CDD" id="cd03510">
    <property type="entry name" value="Rhizobitoxine-FADS-like"/>
    <property type="match status" value="1"/>
</dbReference>
<keyword evidence="4" id="KW-1185">Reference proteome</keyword>
<keyword evidence="1" id="KW-0812">Transmembrane</keyword>
<name>A0A399RDK4_9PROT</name>
<keyword evidence="1" id="KW-1133">Transmembrane helix</keyword>
<keyword evidence="1" id="KW-0472">Membrane</keyword>
<evidence type="ECO:0000313" key="4">
    <source>
        <dbReference type="Proteomes" id="UP000266385"/>
    </source>
</evidence>
<dbReference type="Pfam" id="PF00487">
    <property type="entry name" value="FA_desaturase"/>
    <property type="match status" value="1"/>
</dbReference>
<dbReference type="Proteomes" id="UP000266385">
    <property type="component" value="Unassembled WGS sequence"/>
</dbReference>
<proteinExistence type="predicted"/>
<feature type="transmembrane region" description="Helical" evidence="1">
    <location>
        <begin position="183"/>
        <end position="206"/>
    </location>
</feature>
<dbReference type="InterPro" id="IPR005804">
    <property type="entry name" value="FA_desaturase_dom"/>
</dbReference>
<reference evidence="3 4" key="1">
    <citation type="submission" date="2018-08" db="EMBL/GenBank/DDBJ databases">
        <title>Henriciella mobilis sp. nov., isolated from seawater.</title>
        <authorList>
            <person name="Cheng H."/>
            <person name="Wu Y.-H."/>
            <person name="Xu X.-W."/>
            <person name="Guo L.-L."/>
        </authorList>
    </citation>
    <scope>NUCLEOTIDE SEQUENCE [LARGE SCALE GENOMIC DNA]</scope>
    <source>
        <strain evidence="3 4">JN25</strain>
    </source>
</reference>
<evidence type="ECO:0000259" key="2">
    <source>
        <dbReference type="Pfam" id="PF00487"/>
    </source>
</evidence>
<dbReference type="GO" id="GO:0042284">
    <property type="term" value="F:sphingolipid delta-4 desaturase activity"/>
    <property type="evidence" value="ECO:0007669"/>
    <property type="project" value="TreeGrafter"/>
</dbReference>
<dbReference type="PANTHER" id="PTHR12879:SF8">
    <property type="entry name" value="SPHINGOLIPID DELTA(4)-DESATURASE DES1"/>
    <property type="match status" value="1"/>
</dbReference>
<evidence type="ECO:0000256" key="1">
    <source>
        <dbReference type="SAM" id="Phobius"/>
    </source>
</evidence>
<comment type="caution">
    <text evidence="3">The sequence shown here is derived from an EMBL/GenBank/DDBJ whole genome shotgun (WGS) entry which is preliminary data.</text>
</comment>
<sequence length="319" mass="36156">MPAAKRIRPLDLFTREEWAHVSQRSNLLGTGTVVHAWAVIALAMAAAIWQPWLAIIAIPVIGARQLGLAILMHEAAHGGLHSNRRINDFLGQWICAAPVGAHLGNYRNYHLTHHKYAQQPEDPDLGLSAPFPVTRQSLRRKIIRDLTGQTFFKQRRNQFANAMGLGIRKSKGQTNRAQSAREAVIPFLATNLILLAGLTIAGYWWAYFVLWLLPMATWNQLVTRLRNIAEHAVVPDHEDPMRHARTTLASWWEKLLIAPYWVNYHCEHHMFMHLPCYRLPRAHKLLAKKGVTAQMEVKQGYWGVLKEASSKPARPAVAV</sequence>
<gene>
    <name evidence="3" type="ORF">D1223_11270</name>
</gene>
<dbReference type="GO" id="GO:0046513">
    <property type="term" value="P:ceramide biosynthetic process"/>
    <property type="evidence" value="ECO:0007669"/>
    <property type="project" value="TreeGrafter"/>
</dbReference>
<dbReference type="AlphaFoldDB" id="A0A399RDK4"/>
<dbReference type="EMBL" id="QWFX01000013">
    <property type="protein sequence ID" value="RIJ27995.1"/>
    <property type="molecule type" value="Genomic_DNA"/>
</dbReference>
<protein>
    <submittedName>
        <fullName evidence="3">Fatty acid desaturase</fullName>
    </submittedName>
</protein>
<feature type="transmembrane region" description="Helical" evidence="1">
    <location>
        <begin position="36"/>
        <end position="62"/>
    </location>
</feature>
<feature type="domain" description="Fatty acid desaturase" evidence="2">
    <location>
        <begin position="52"/>
        <end position="288"/>
    </location>
</feature>